<keyword evidence="2" id="KW-1185">Reference proteome</keyword>
<dbReference type="Proteomes" id="UP000054248">
    <property type="component" value="Unassembled WGS sequence"/>
</dbReference>
<protein>
    <submittedName>
        <fullName evidence="1">Uncharacterized protein</fullName>
    </submittedName>
</protein>
<proteinExistence type="predicted"/>
<reference evidence="2" key="2">
    <citation type="submission" date="2015-01" db="EMBL/GenBank/DDBJ databases">
        <title>Evolutionary Origins and Diversification of the Mycorrhizal Mutualists.</title>
        <authorList>
            <consortium name="DOE Joint Genome Institute"/>
            <consortium name="Mycorrhizal Genomics Consortium"/>
            <person name="Kohler A."/>
            <person name="Kuo A."/>
            <person name="Nagy L.G."/>
            <person name="Floudas D."/>
            <person name="Copeland A."/>
            <person name="Barry K.W."/>
            <person name="Cichocki N."/>
            <person name="Veneault-Fourrey C."/>
            <person name="LaButti K."/>
            <person name="Lindquist E.A."/>
            <person name="Lipzen A."/>
            <person name="Lundell T."/>
            <person name="Morin E."/>
            <person name="Murat C."/>
            <person name="Riley R."/>
            <person name="Ohm R."/>
            <person name="Sun H."/>
            <person name="Tunlid A."/>
            <person name="Henrissat B."/>
            <person name="Grigoriev I.V."/>
            <person name="Hibbett D.S."/>
            <person name="Martin F."/>
        </authorList>
    </citation>
    <scope>NUCLEOTIDE SEQUENCE [LARGE SCALE GENOMIC DNA]</scope>
    <source>
        <strain evidence="2">MUT 4182</strain>
    </source>
</reference>
<dbReference type="EMBL" id="KN823228">
    <property type="protein sequence ID" value="KIO19311.1"/>
    <property type="molecule type" value="Genomic_DNA"/>
</dbReference>
<dbReference type="AlphaFoldDB" id="A0A0C3Q6A6"/>
<accession>A0A0C3Q6A6</accession>
<name>A0A0C3Q6A6_9AGAM</name>
<organism evidence="1 2">
    <name type="scientific">Tulasnella calospora MUT 4182</name>
    <dbReference type="NCBI Taxonomy" id="1051891"/>
    <lineage>
        <taxon>Eukaryota</taxon>
        <taxon>Fungi</taxon>
        <taxon>Dikarya</taxon>
        <taxon>Basidiomycota</taxon>
        <taxon>Agaricomycotina</taxon>
        <taxon>Agaricomycetes</taxon>
        <taxon>Cantharellales</taxon>
        <taxon>Tulasnellaceae</taxon>
        <taxon>Tulasnella</taxon>
    </lineage>
</organism>
<evidence type="ECO:0000313" key="2">
    <source>
        <dbReference type="Proteomes" id="UP000054248"/>
    </source>
</evidence>
<dbReference type="OrthoDB" id="2684236at2759"/>
<evidence type="ECO:0000313" key="1">
    <source>
        <dbReference type="EMBL" id="KIO19311.1"/>
    </source>
</evidence>
<sequence length="116" mass="12039">MQKRVTDHTPSFLCPVHYGVSEPFGKFGQGDCTALSGGGLQGNFSAGECCKANGLYGLCVAQFDQGRGGPLDSLRFIALMHDDMEMSKALGMSKATMLGVIGAGPGAGRTGGAFMW</sequence>
<dbReference type="HOGENOM" id="CLU_2098625_0_0_1"/>
<reference evidence="1 2" key="1">
    <citation type="submission" date="2014-04" db="EMBL/GenBank/DDBJ databases">
        <authorList>
            <consortium name="DOE Joint Genome Institute"/>
            <person name="Kuo A."/>
            <person name="Girlanda M."/>
            <person name="Perotto S."/>
            <person name="Kohler A."/>
            <person name="Nagy L.G."/>
            <person name="Floudas D."/>
            <person name="Copeland A."/>
            <person name="Barry K.W."/>
            <person name="Cichocki N."/>
            <person name="Veneault-Fourrey C."/>
            <person name="LaButti K."/>
            <person name="Lindquist E.A."/>
            <person name="Lipzen A."/>
            <person name="Lundell T."/>
            <person name="Morin E."/>
            <person name="Murat C."/>
            <person name="Sun H."/>
            <person name="Tunlid A."/>
            <person name="Henrissat B."/>
            <person name="Grigoriev I.V."/>
            <person name="Hibbett D.S."/>
            <person name="Martin F."/>
            <person name="Nordberg H.P."/>
            <person name="Cantor M.N."/>
            <person name="Hua S.X."/>
        </authorList>
    </citation>
    <scope>NUCLEOTIDE SEQUENCE [LARGE SCALE GENOMIC DNA]</scope>
    <source>
        <strain evidence="1 2">MUT 4182</strain>
    </source>
</reference>
<gene>
    <name evidence="1" type="ORF">M407DRAFT_246193</name>
</gene>